<feature type="domain" description="VOC" evidence="1">
    <location>
        <begin position="6"/>
        <end position="120"/>
    </location>
</feature>
<sequence>MTAIGDLAMVNLDSPNPKAHAEFYRRVLDWEVTHSEDEYMMISNGSTAIGFGLVEAYQPPQWPDTSSGKRYHLDLFVDDLDKAEESCLALGAVKPEFQPGGERWRVLIDPAGQPFCICRRPQG</sequence>
<dbReference type="InterPro" id="IPR037523">
    <property type="entry name" value="VOC_core"/>
</dbReference>
<dbReference type="AlphaFoldDB" id="A0A7W7WTD1"/>
<dbReference type="PANTHER" id="PTHR35908">
    <property type="entry name" value="HYPOTHETICAL FUSION PROTEIN"/>
    <property type="match status" value="1"/>
</dbReference>
<comment type="caution">
    <text evidence="2">The sequence shown here is derived from an EMBL/GenBank/DDBJ whole genome shotgun (WGS) entry which is preliminary data.</text>
</comment>
<dbReference type="RefSeq" id="WP_184538509.1">
    <property type="nucleotide sequence ID" value="NZ_JACHJW010000001.1"/>
</dbReference>
<dbReference type="PANTHER" id="PTHR35908:SF1">
    <property type="entry name" value="CONSERVED PROTEIN"/>
    <property type="match status" value="1"/>
</dbReference>
<gene>
    <name evidence="2" type="ORF">FHR38_006076</name>
</gene>
<evidence type="ECO:0000313" key="2">
    <source>
        <dbReference type="EMBL" id="MBB4962343.1"/>
    </source>
</evidence>
<organism evidence="2 3">
    <name type="scientific">Micromonospora polyrhachis</name>
    <dbReference type="NCBI Taxonomy" id="1282883"/>
    <lineage>
        <taxon>Bacteria</taxon>
        <taxon>Bacillati</taxon>
        <taxon>Actinomycetota</taxon>
        <taxon>Actinomycetes</taxon>
        <taxon>Micromonosporales</taxon>
        <taxon>Micromonosporaceae</taxon>
        <taxon>Micromonospora</taxon>
    </lineage>
</organism>
<dbReference type="GO" id="GO:0016829">
    <property type="term" value="F:lyase activity"/>
    <property type="evidence" value="ECO:0007669"/>
    <property type="project" value="UniProtKB-KW"/>
</dbReference>
<keyword evidence="3" id="KW-1185">Reference proteome</keyword>
<dbReference type="PROSITE" id="PS51819">
    <property type="entry name" value="VOC"/>
    <property type="match status" value="1"/>
</dbReference>
<dbReference type="Proteomes" id="UP000578819">
    <property type="component" value="Unassembled WGS sequence"/>
</dbReference>
<dbReference type="Pfam" id="PF18029">
    <property type="entry name" value="Glyoxalase_6"/>
    <property type="match status" value="1"/>
</dbReference>
<protein>
    <submittedName>
        <fullName evidence="2">Putative enzyme related to lactoylglutathione lyase</fullName>
    </submittedName>
</protein>
<evidence type="ECO:0000313" key="3">
    <source>
        <dbReference type="Proteomes" id="UP000578819"/>
    </source>
</evidence>
<dbReference type="Gene3D" id="3.10.180.10">
    <property type="entry name" value="2,3-Dihydroxybiphenyl 1,2-Dioxygenase, domain 1"/>
    <property type="match status" value="1"/>
</dbReference>
<dbReference type="EMBL" id="JACHJW010000001">
    <property type="protein sequence ID" value="MBB4962343.1"/>
    <property type="molecule type" value="Genomic_DNA"/>
</dbReference>
<reference evidence="2 3" key="1">
    <citation type="submission" date="2020-08" db="EMBL/GenBank/DDBJ databases">
        <title>Sequencing the genomes of 1000 actinobacteria strains.</title>
        <authorList>
            <person name="Klenk H.-P."/>
        </authorList>
    </citation>
    <scope>NUCLEOTIDE SEQUENCE [LARGE SCALE GENOMIC DNA]</scope>
    <source>
        <strain evidence="2 3">DSM 45886</strain>
    </source>
</reference>
<keyword evidence="2" id="KW-0456">Lyase</keyword>
<accession>A0A7W7WTD1</accession>
<name>A0A7W7WTD1_9ACTN</name>
<dbReference type="SUPFAM" id="SSF54593">
    <property type="entry name" value="Glyoxalase/Bleomycin resistance protein/Dihydroxybiphenyl dioxygenase"/>
    <property type="match status" value="1"/>
</dbReference>
<dbReference type="InterPro" id="IPR041581">
    <property type="entry name" value="Glyoxalase_6"/>
</dbReference>
<evidence type="ECO:0000259" key="1">
    <source>
        <dbReference type="PROSITE" id="PS51819"/>
    </source>
</evidence>
<dbReference type="InterPro" id="IPR029068">
    <property type="entry name" value="Glyas_Bleomycin-R_OHBP_Dase"/>
</dbReference>
<proteinExistence type="predicted"/>